<feature type="signal peptide" evidence="9">
    <location>
        <begin position="1"/>
        <end position="23"/>
    </location>
</feature>
<accession>A0A6B8MUK7</accession>
<dbReference type="InterPro" id="IPR013783">
    <property type="entry name" value="Ig-like_fold"/>
</dbReference>
<dbReference type="InterPro" id="IPR036316">
    <property type="entry name" value="Pili_assmbl_chap_C_dom_sf"/>
</dbReference>
<keyword evidence="6 8" id="KW-0143">Chaperone</keyword>
<evidence type="ECO:0000256" key="8">
    <source>
        <dbReference type="RuleBase" id="RU003918"/>
    </source>
</evidence>
<dbReference type="PANTHER" id="PTHR30251">
    <property type="entry name" value="PILUS ASSEMBLY CHAPERONE"/>
    <property type="match status" value="1"/>
</dbReference>
<keyword evidence="7" id="KW-0393">Immunoglobulin domain</keyword>
<dbReference type="GO" id="GO:0071555">
    <property type="term" value="P:cell wall organization"/>
    <property type="evidence" value="ECO:0007669"/>
    <property type="project" value="InterPro"/>
</dbReference>
<feature type="domain" description="Pili assembly chaperone C-terminal" evidence="11">
    <location>
        <begin position="170"/>
        <end position="240"/>
    </location>
</feature>
<dbReference type="InterPro" id="IPR008962">
    <property type="entry name" value="PapD-like_sf"/>
</dbReference>
<dbReference type="InterPro" id="IPR016147">
    <property type="entry name" value="Pili_assmbl_chaperone_N"/>
</dbReference>
<evidence type="ECO:0000256" key="1">
    <source>
        <dbReference type="ARBA" id="ARBA00004418"/>
    </source>
</evidence>
<feature type="domain" description="Pili assembly chaperone N-terminal" evidence="10">
    <location>
        <begin position="25"/>
        <end position="148"/>
    </location>
</feature>
<dbReference type="Gene3D" id="2.60.40.10">
    <property type="entry name" value="Immunoglobulins"/>
    <property type="match status" value="2"/>
</dbReference>
<dbReference type="SUPFAM" id="SSF49354">
    <property type="entry name" value="PapD-like"/>
    <property type="match status" value="1"/>
</dbReference>
<dbReference type="RefSeq" id="WP_154679760.1">
    <property type="nucleotide sequence ID" value="NZ_CP046115.1"/>
</dbReference>
<evidence type="ECO:0000256" key="5">
    <source>
        <dbReference type="ARBA" id="ARBA00022764"/>
    </source>
</evidence>
<dbReference type="Pfam" id="PF00345">
    <property type="entry name" value="PapD_N"/>
    <property type="match status" value="1"/>
</dbReference>
<evidence type="ECO:0000256" key="6">
    <source>
        <dbReference type="ARBA" id="ARBA00023186"/>
    </source>
</evidence>
<organism evidence="12 13">
    <name type="scientific">Klebsiella oxytoca</name>
    <dbReference type="NCBI Taxonomy" id="571"/>
    <lineage>
        <taxon>Bacteria</taxon>
        <taxon>Pseudomonadati</taxon>
        <taxon>Pseudomonadota</taxon>
        <taxon>Gammaproteobacteria</taxon>
        <taxon>Enterobacterales</taxon>
        <taxon>Enterobacteriaceae</taxon>
        <taxon>Klebsiella/Raoultella group</taxon>
        <taxon>Klebsiella</taxon>
    </lineage>
</organism>
<dbReference type="PANTHER" id="PTHR30251:SF2">
    <property type="entry name" value="FIMBRIAL CHAPERONE YADV-RELATED"/>
    <property type="match status" value="1"/>
</dbReference>
<protein>
    <submittedName>
        <fullName evidence="12">Fimbria/pilus periplasmic chaperone</fullName>
    </submittedName>
</protein>
<evidence type="ECO:0000256" key="4">
    <source>
        <dbReference type="ARBA" id="ARBA00022729"/>
    </source>
</evidence>
<dbReference type="Proteomes" id="UP000427108">
    <property type="component" value="Chromosome"/>
</dbReference>
<evidence type="ECO:0000256" key="3">
    <source>
        <dbReference type="ARBA" id="ARBA00022558"/>
    </source>
</evidence>
<evidence type="ECO:0000256" key="2">
    <source>
        <dbReference type="ARBA" id="ARBA00007399"/>
    </source>
</evidence>
<reference evidence="12 13" key="1">
    <citation type="submission" date="2019-11" db="EMBL/GenBank/DDBJ databases">
        <title>Isolation and Application of One Kind of P-Hydroxybenzoic Acid Degrading Bacterium in Mitigating Cropping Obstacle of Cucumber.</title>
        <authorList>
            <person name="Wu F."/>
            <person name="An Y."/>
        </authorList>
    </citation>
    <scope>NUCLEOTIDE SEQUENCE [LARGE SCALE GENOMIC DNA]</scope>
    <source>
        <strain evidence="12 13">P620</strain>
    </source>
</reference>
<dbReference type="PROSITE" id="PS00635">
    <property type="entry name" value="PILI_CHAPERONE"/>
    <property type="match status" value="1"/>
</dbReference>
<dbReference type="EMBL" id="CP046115">
    <property type="protein sequence ID" value="QGN37300.1"/>
    <property type="molecule type" value="Genomic_DNA"/>
</dbReference>
<dbReference type="GO" id="GO:0030288">
    <property type="term" value="C:outer membrane-bounded periplasmic space"/>
    <property type="evidence" value="ECO:0007669"/>
    <property type="project" value="InterPro"/>
</dbReference>
<keyword evidence="3" id="KW-1029">Fimbrium biogenesis</keyword>
<dbReference type="PRINTS" id="PR00969">
    <property type="entry name" value="CHAPERONPILI"/>
</dbReference>
<proteinExistence type="inferred from homology"/>
<evidence type="ECO:0000256" key="9">
    <source>
        <dbReference type="SAM" id="SignalP"/>
    </source>
</evidence>
<dbReference type="InterPro" id="IPR016148">
    <property type="entry name" value="Pili_assmbl_chaperone_C"/>
</dbReference>
<dbReference type="OrthoDB" id="9131059at2"/>
<dbReference type="Pfam" id="PF02753">
    <property type="entry name" value="PapD_C"/>
    <property type="match status" value="1"/>
</dbReference>
<dbReference type="InterPro" id="IPR001829">
    <property type="entry name" value="Pili_assmbl_chaperone_bac"/>
</dbReference>
<evidence type="ECO:0000313" key="12">
    <source>
        <dbReference type="EMBL" id="QGN37300.1"/>
    </source>
</evidence>
<evidence type="ECO:0000259" key="11">
    <source>
        <dbReference type="Pfam" id="PF02753"/>
    </source>
</evidence>
<keyword evidence="4 9" id="KW-0732">Signal</keyword>
<dbReference type="FunFam" id="2.60.40.10:FF:000458">
    <property type="entry name" value="Molecular chaperone FimC"/>
    <property type="match status" value="1"/>
</dbReference>
<evidence type="ECO:0000259" key="10">
    <source>
        <dbReference type="Pfam" id="PF00345"/>
    </source>
</evidence>
<evidence type="ECO:0000313" key="13">
    <source>
        <dbReference type="Proteomes" id="UP000427108"/>
    </source>
</evidence>
<feature type="chain" id="PRO_5025616615" evidence="9">
    <location>
        <begin position="24"/>
        <end position="249"/>
    </location>
</feature>
<comment type="similarity">
    <text evidence="2 8">Belongs to the periplasmic pilus chaperone family.</text>
</comment>
<comment type="subcellular location">
    <subcellularLocation>
        <location evidence="1 8">Periplasm</location>
    </subcellularLocation>
</comment>
<gene>
    <name evidence="12" type="ORF">GJ746_08295</name>
</gene>
<name>A0A6B8MUK7_KLEOX</name>
<dbReference type="InterPro" id="IPR018046">
    <property type="entry name" value="Pili_assmbl_chaperone_CS"/>
</dbReference>
<sequence length="249" mass="28668">MLKKISHCFILIVSFFMSVEALADVAINGTRIVFNEKDKESIVQLKNNGKNPYLLQLWIDDGNPKSRPGEVKVPFMITPPVVRIDPDKGQAVRVMFTGENLPNDRETLFWFNMLEIPPKPTKMIEAGSNIMQLAFRTRIKLFYRPANLEYSVLESYKKLIFKRNGNTLNIKNNSPYYITFRSIDFRRKKDSAIAAAVEHFPQRMIAPKGEINLQLVTKKSERLDGLTLFYSVINDYGGETRNEQSLQTK</sequence>
<dbReference type="InterPro" id="IPR050643">
    <property type="entry name" value="Periplasmic_pilus_chap"/>
</dbReference>
<keyword evidence="5" id="KW-0574">Periplasm</keyword>
<dbReference type="SUPFAM" id="SSF49584">
    <property type="entry name" value="Periplasmic chaperone C-domain"/>
    <property type="match status" value="1"/>
</dbReference>
<evidence type="ECO:0000256" key="7">
    <source>
        <dbReference type="ARBA" id="ARBA00023319"/>
    </source>
</evidence>
<dbReference type="AlphaFoldDB" id="A0A6B8MUK7"/>